<feature type="domain" description="WxL" evidence="3">
    <location>
        <begin position="35"/>
        <end position="264"/>
    </location>
</feature>
<evidence type="ECO:0000256" key="2">
    <source>
        <dbReference type="SAM" id="SignalP"/>
    </source>
</evidence>
<feature type="chain" id="PRO_5015424855" evidence="2">
    <location>
        <begin position="26"/>
        <end position="288"/>
    </location>
</feature>
<sequence>MKFVRLVTIAALSSAIFVGGVTAFAEETPGEKSKEVRNVTTDGTIEFTANEDEELVVIPPEDGPDVEIEPEVPGTTGPLSIMKAATMNFGSQVISNQDQTYNMVAEKQQKAGTTGEENKVPYVSFAQVQDVRGTNAGWDLQVRMTDFKATKETVNDTLLGAQISLLNPRIQYEGSTAGNAPVAHANGLKLIPNASAVPLMTAAKDKGAGVSSVVWGNQADLNAQEADDKVEVVTNNAIQLFVPGSTAKDATQYKSTLTWELSSTRDNEDDDDKDDEDDKDKTGVIAGV</sequence>
<name>A0A2T5DEU3_ENTMU</name>
<evidence type="ECO:0000313" key="5">
    <source>
        <dbReference type="Proteomes" id="UP000244022"/>
    </source>
</evidence>
<dbReference type="Proteomes" id="UP000244022">
    <property type="component" value="Unassembled WGS sequence"/>
</dbReference>
<organism evidence="4 5">
    <name type="scientific">Enterococcus mundtii</name>
    <dbReference type="NCBI Taxonomy" id="53346"/>
    <lineage>
        <taxon>Bacteria</taxon>
        <taxon>Bacillati</taxon>
        <taxon>Bacillota</taxon>
        <taxon>Bacilli</taxon>
        <taxon>Lactobacillales</taxon>
        <taxon>Enterococcaceae</taxon>
        <taxon>Enterococcus</taxon>
    </lineage>
</organism>
<protein>
    <submittedName>
        <fullName evidence="4">WxL domain-containing protein</fullName>
    </submittedName>
</protein>
<reference evidence="4 5" key="1">
    <citation type="submission" date="2018-03" db="EMBL/GenBank/DDBJ databases">
        <title>Draft genome sequences of four Enterococcus mundtii strains isolated from beef slaughterhouses in Kenya.</title>
        <authorList>
            <person name="Wambui J."/>
            <person name="Stevens M."/>
            <person name="Njage P."/>
            <person name="Stephan R."/>
            <person name="Tasara T."/>
        </authorList>
    </citation>
    <scope>NUCLEOTIDE SEQUENCE [LARGE SCALE GENOMIC DNA]</scope>
    <source>
        <strain evidence="4 5">H18-EM</strain>
    </source>
</reference>
<gene>
    <name evidence="4" type="ORF">C6N14_03175</name>
</gene>
<proteinExistence type="predicted"/>
<comment type="caution">
    <text evidence="4">The sequence shown here is derived from an EMBL/GenBank/DDBJ whole genome shotgun (WGS) entry which is preliminary data.</text>
</comment>
<accession>A0A2T5DEU3</accession>
<feature type="signal peptide" evidence="2">
    <location>
        <begin position="1"/>
        <end position="25"/>
    </location>
</feature>
<dbReference type="AlphaFoldDB" id="A0A2T5DEU3"/>
<evidence type="ECO:0000313" key="4">
    <source>
        <dbReference type="EMBL" id="PTO36541.1"/>
    </source>
</evidence>
<evidence type="ECO:0000256" key="1">
    <source>
        <dbReference type="SAM" id="MobiDB-lite"/>
    </source>
</evidence>
<dbReference type="EMBL" id="PYGR01000008">
    <property type="protein sequence ID" value="PTO36541.1"/>
    <property type="molecule type" value="Genomic_DNA"/>
</dbReference>
<evidence type="ECO:0000259" key="3">
    <source>
        <dbReference type="Pfam" id="PF13731"/>
    </source>
</evidence>
<feature type="region of interest" description="Disordered" evidence="1">
    <location>
        <begin position="261"/>
        <end position="288"/>
    </location>
</feature>
<dbReference type="RefSeq" id="WP_108145534.1">
    <property type="nucleotide sequence ID" value="NZ_PYGR01000008.1"/>
</dbReference>
<keyword evidence="2" id="KW-0732">Signal</keyword>
<dbReference type="InterPro" id="IPR027994">
    <property type="entry name" value="WxL_dom"/>
</dbReference>
<feature type="compositionally biased region" description="Acidic residues" evidence="1">
    <location>
        <begin position="267"/>
        <end position="278"/>
    </location>
</feature>
<dbReference type="Pfam" id="PF13731">
    <property type="entry name" value="WxL"/>
    <property type="match status" value="1"/>
</dbReference>